<evidence type="ECO:0000259" key="8">
    <source>
        <dbReference type="Pfam" id="PF00814"/>
    </source>
</evidence>
<accession>A0A023DYT5</accession>
<dbReference type="InterPro" id="IPR043129">
    <property type="entry name" value="ATPase_NBD"/>
</dbReference>
<evidence type="ECO:0000256" key="4">
    <source>
        <dbReference type="ARBA" id="ARBA00023004"/>
    </source>
</evidence>
<dbReference type="Proteomes" id="UP000024842">
    <property type="component" value="Unassembled WGS sequence"/>
</dbReference>
<dbReference type="AlphaFoldDB" id="A0A023DYT5"/>
<feature type="domain" description="Gcp-like" evidence="8">
    <location>
        <begin position="31"/>
        <end position="318"/>
    </location>
</feature>
<dbReference type="NCBIfam" id="TIGR00329">
    <property type="entry name" value="gcp_kae1"/>
    <property type="match status" value="1"/>
</dbReference>
<evidence type="ECO:0000256" key="1">
    <source>
        <dbReference type="ARBA" id="ARBA00022679"/>
    </source>
</evidence>
<evidence type="ECO:0000256" key="3">
    <source>
        <dbReference type="ARBA" id="ARBA00022723"/>
    </source>
</evidence>
<feature type="binding site" evidence="7">
    <location>
        <position position="311"/>
    </location>
    <ligand>
        <name>Fe cation</name>
        <dbReference type="ChEBI" id="CHEBI:24875"/>
    </ligand>
</feature>
<gene>
    <name evidence="7" type="primary">tsaD</name>
    <name evidence="9" type="ORF">HE1_00280</name>
</gene>
<dbReference type="PANTHER" id="PTHR11735">
    <property type="entry name" value="TRNA N6-ADENOSINE THREONYLCARBAMOYLTRANSFERASE"/>
    <property type="match status" value="1"/>
</dbReference>
<sequence length="344" mass="37548">MSNTKRKIFLGIETSCDDTAVALIDAEEKSVLKHCIHQQIEHQSFGGVVPDLAFKGHAKHLPNLLNTLLKSACVDKEEIEGIGVTAGPGLAGGLLVGVMFAKGVSIALKKPLWAINHLQAHALVARLCCDLEFPYLALLFSGGHCEFVVVYSATEFYLLGYGLDDAAGECLDKVGRRLGFSFPAGAAIEVAAKMGDPLSVPLPIPMRDKSLNFSFSGLKSAALRWINAEGEKKLSFEKKANLCASLQYAIGQGIQKKIENFFDNLPSKSNPRVAVFCGGVAANQYLRNVLEECFLQYDVRLFTPPPKFCTDNGMMIAWNAYEKYRAGILPSMNFSIRARWPIGI</sequence>
<feature type="binding site" evidence="7">
    <location>
        <position position="283"/>
    </location>
    <ligand>
        <name>substrate</name>
    </ligand>
</feature>
<comment type="subcellular location">
    <subcellularLocation>
        <location evidence="7">Cytoplasm</location>
    </subcellularLocation>
</comment>
<protein>
    <recommendedName>
        <fullName evidence="7">tRNA N6-adenosine threonylcarbamoyltransferase</fullName>
        <ecNumber evidence="7">2.3.1.234</ecNumber>
    </recommendedName>
    <alternativeName>
        <fullName evidence="7">N6-L-threonylcarbamoyladenine synthase</fullName>
        <shortName evidence="7">t(6)A synthase</shortName>
    </alternativeName>
    <alternativeName>
        <fullName evidence="7">t(6)A37 threonylcarbamoyladenosine biosynthesis protein TsaD</fullName>
    </alternativeName>
    <alternativeName>
        <fullName evidence="7">tRNA threonylcarbamoyladenosine biosynthesis protein TsaD</fullName>
    </alternativeName>
</protein>
<dbReference type="GO" id="GO:0005737">
    <property type="term" value="C:cytoplasm"/>
    <property type="evidence" value="ECO:0007669"/>
    <property type="project" value="UniProtKB-SubCell"/>
</dbReference>
<dbReference type="HAMAP" id="MF_01445">
    <property type="entry name" value="TsaD"/>
    <property type="match status" value="1"/>
</dbReference>
<keyword evidence="4 7" id="KW-0408">Iron</keyword>
<dbReference type="PANTHER" id="PTHR11735:SF6">
    <property type="entry name" value="TRNA N6-ADENOSINE THREONYLCARBAMOYLTRANSFERASE, MITOCHONDRIAL"/>
    <property type="match status" value="1"/>
</dbReference>
<dbReference type="PRINTS" id="PR00789">
    <property type="entry name" value="OSIALOPTASE"/>
</dbReference>
<dbReference type="InterPro" id="IPR000905">
    <property type="entry name" value="Gcp-like_dom"/>
</dbReference>
<dbReference type="SUPFAM" id="SSF53067">
    <property type="entry name" value="Actin-like ATPase domain"/>
    <property type="match status" value="1"/>
</dbReference>
<comment type="function">
    <text evidence="7">Required for the formation of a threonylcarbamoyl group on adenosine at position 37 (t(6)A37) in tRNAs that read codons beginning with adenine. Is involved in the transfer of the threonylcarbamoyl moiety of threonylcarbamoyl-AMP (TC-AMP) to the N6 group of A37, together with TsaE and TsaB. TsaD likely plays a direct catalytic role in this reaction.</text>
</comment>
<reference evidence="9 10" key="1">
    <citation type="journal article" date="2014" name="FEMS Microbiol. Lett.">
        <title>Draft genome sequences of three Holospora species (Holospora obtusa, Holospora undulata, and Holospora elegans), endonuclear symbiotic bacteria of the ciliate Paramecium caudatum.</title>
        <authorList>
            <person name="Dohra H."/>
            <person name="Tanaka K."/>
            <person name="Suzuki T."/>
            <person name="Fujishima M."/>
            <person name="Suzuki H."/>
        </authorList>
    </citation>
    <scope>NUCLEOTIDE SEQUENCE [LARGE SCALE GENOMIC DNA]</scope>
    <source>
        <strain evidence="9 10">E1</strain>
    </source>
</reference>
<feature type="binding site" evidence="7">
    <location>
        <position position="117"/>
    </location>
    <ligand>
        <name>Fe cation</name>
        <dbReference type="ChEBI" id="CHEBI:24875"/>
    </ligand>
</feature>
<evidence type="ECO:0000313" key="10">
    <source>
        <dbReference type="Proteomes" id="UP000024842"/>
    </source>
</evidence>
<keyword evidence="10" id="KW-1185">Reference proteome</keyword>
<keyword evidence="1 7" id="KW-0808">Transferase</keyword>
<comment type="catalytic activity">
    <reaction evidence="6 7">
        <text>L-threonylcarbamoyladenylate + adenosine(37) in tRNA = N(6)-L-threonylcarbamoyladenosine(37) in tRNA + AMP + H(+)</text>
        <dbReference type="Rhea" id="RHEA:37059"/>
        <dbReference type="Rhea" id="RHEA-COMP:10162"/>
        <dbReference type="Rhea" id="RHEA-COMP:10163"/>
        <dbReference type="ChEBI" id="CHEBI:15378"/>
        <dbReference type="ChEBI" id="CHEBI:73682"/>
        <dbReference type="ChEBI" id="CHEBI:74411"/>
        <dbReference type="ChEBI" id="CHEBI:74418"/>
        <dbReference type="ChEBI" id="CHEBI:456215"/>
        <dbReference type="EC" id="2.3.1.234"/>
    </reaction>
</comment>
<evidence type="ECO:0000313" key="9">
    <source>
        <dbReference type="EMBL" id="GAJ45962.1"/>
    </source>
</evidence>
<dbReference type="RefSeq" id="WP_006297242.1">
    <property type="nucleotide sequence ID" value="NZ_BAUP01000049.1"/>
</dbReference>
<name>A0A023DYT5_9PROT</name>
<dbReference type="EMBL" id="BAUP01000049">
    <property type="protein sequence ID" value="GAJ45962.1"/>
    <property type="molecule type" value="Genomic_DNA"/>
</dbReference>
<feature type="binding site" evidence="7">
    <location>
        <position position="185"/>
    </location>
    <ligand>
        <name>substrate</name>
    </ligand>
</feature>
<dbReference type="OrthoDB" id="9806197at2"/>
<keyword evidence="7" id="KW-0963">Cytoplasm</keyword>
<comment type="cofactor">
    <cofactor evidence="7">
        <name>Fe(2+)</name>
        <dbReference type="ChEBI" id="CHEBI:29033"/>
    </cofactor>
    <text evidence="7">Binds 1 Fe(2+) ion per subunit.</text>
</comment>
<keyword evidence="5 7" id="KW-0012">Acyltransferase</keyword>
<comment type="caution">
    <text evidence="9">The sequence shown here is derived from an EMBL/GenBank/DDBJ whole genome shotgun (WGS) entry which is preliminary data.</text>
</comment>
<evidence type="ECO:0000256" key="6">
    <source>
        <dbReference type="ARBA" id="ARBA00048117"/>
    </source>
</evidence>
<feature type="binding site" evidence="7">
    <location>
        <begin position="139"/>
        <end position="143"/>
    </location>
    <ligand>
        <name>substrate</name>
    </ligand>
</feature>
<evidence type="ECO:0000256" key="5">
    <source>
        <dbReference type="ARBA" id="ARBA00023315"/>
    </source>
</evidence>
<dbReference type="GO" id="GO:0061711">
    <property type="term" value="F:tRNA N(6)-L-threonylcarbamoyladenine synthase activity"/>
    <property type="evidence" value="ECO:0007669"/>
    <property type="project" value="UniProtKB-EC"/>
</dbReference>
<dbReference type="STRING" id="1427503.HE1_00280"/>
<dbReference type="InterPro" id="IPR017861">
    <property type="entry name" value="KAE1/TsaD"/>
</dbReference>
<dbReference type="EC" id="2.3.1.234" evidence="7"/>
<keyword evidence="3 7" id="KW-0479">Metal-binding</keyword>
<comment type="similarity">
    <text evidence="7">Belongs to the KAE1 / TsaD family.</text>
</comment>
<dbReference type="GO" id="GO:0002949">
    <property type="term" value="P:tRNA threonylcarbamoyladenosine modification"/>
    <property type="evidence" value="ECO:0007669"/>
    <property type="project" value="UniProtKB-UniRule"/>
</dbReference>
<feature type="binding site" evidence="7">
    <location>
        <position position="172"/>
    </location>
    <ligand>
        <name>substrate</name>
    </ligand>
</feature>
<proteinExistence type="inferred from homology"/>
<feature type="binding site" evidence="7">
    <location>
        <position position="121"/>
    </location>
    <ligand>
        <name>Fe cation</name>
        <dbReference type="ChEBI" id="CHEBI:24875"/>
    </ligand>
</feature>
<evidence type="ECO:0000256" key="7">
    <source>
        <dbReference type="HAMAP-Rule" id="MF_01445"/>
    </source>
</evidence>
<dbReference type="Pfam" id="PF00814">
    <property type="entry name" value="TsaD"/>
    <property type="match status" value="1"/>
</dbReference>
<dbReference type="InterPro" id="IPR022450">
    <property type="entry name" value="TsaD"/>
</dbReference>
<dbReference type="Gene3D" id="3.30.420.40">
    <property type="match status" value="2"/>
</dbReference>
<organism evidence="9 10">
    <name type="scientific">Holospora elegans E1</name>
    <dbReference type="NCBI Taxonomy" id="1427503"/>
    <lineage>
        <taxon>Bacteria</taxon>
        <taxon>Pseudomonadati</taxon>
        <taxon>Pseudomonadota</taxon>
        <taxon>Alphaproteobacteria</taxon>
        <taxon>Holosporales</taxon>
        <taxon>Holosporaceae</taxon>
        <taxon>Holospora</taxon>
    </lineage>
</organism>
<dbReference type="NCBIfam" id="TIGR03723">
    <property type="entry name" value="T6A_TsaD_YgjD"/>
    <property type="match status" value="1"/>
</dbReference>
<evidence type="ECO:0000256" key="2">
    <source>
        <dbReference type="ARBA" id="ARBA00022694"/>
    </source>
</evidence>
<dbReference type="GO" id="GO:0005506">
    <property type="term" value="F:iron ion binding"/>
    <property type="evidence" value="ECO:0007669"/>
    <property type="project" value="UniProtKB-UniRule"/>
</dbReference>
<feature type="binding site" evidence="7">
    <location>
        <position position="189"/>
    </location>
    <ligand>
        <name>substrate</name>
    </ligand>
</feature>
<keyword evidence="2 7" id="KW-0819">tRNA processing</keyword>